<evidence type="ECO:0000313" key="2">
    <source>
        <dbReference type="EMBL" id="VGO16027.1"/>
    </source>
</evidence>
<protein>
    <submittedName>
        <fullName evidence="2">Uncharacterized protein</fullName>
    </submittedName>
</protein>
<keyword evidence="3" id="KW-1185">Reference proteome</keyword>
<accession>A0A6C2U8H8</accession>
<dbReference type="AlphaFoldDB" id="A0A6C2U8H8"/>
<feature type="signal peptide" evidence="1">
    <location>
        <begin position="1"/>
        <end position="22"/>
    </location>
</feature>
<sequence length="220" mass="24473">MKVIILRSIAIAAACGITIANAWDGRENAVWLEGGIKGALGETLDVKVIEQVRYQETDFDFYYRHSEVCLPWKFARGWSLAPAYRYVTITKNGSSTSMPSGHLNLCNTSALSGLDLISRLRIFFADLDGADDRTDFRPKLALIPAKGWTALKLKPYAENEMMINLDDGRFYLNRLTAGIKCAPAKHLALCAFIGQDLVENSAQSGWNERYNYGMVACMGF</sequence>
<organism evidence="2 3">
    <name type="scientific">Pontiella desulfatans</name>
    <dbReference type="NCBI Taxonomy" id="2750659"/>
    <lineage>
        <taxon>Bacteria</taxon>
        <taxon>Pseudomonadati</taxon>
        <taxon>Kiritimatiellota</taxon>
        <taxon>Kiritimatiellia</taxon>
        <taxon>Kiritimatiellales</taxon>
        <taxon>Pontiellaceae</taxon>
        <taxon>Pontiella</taxon>
    </lineage>
</organism>
<evidence type="ECO:0000313" key="3">
    <source>
        <dbReference type="Proteomes" id="UP000366872"/>
    </source>
</evidence>
<dbReference type="RefSeq" id="WP_168442513.1">
    <property type="nucleotide sequence ID" value="NZ_CAAHFG010000003.1"/>
</dbReference>
<gene>
    <name evidence="2" type="ORF">PDESU_04617</name>
</gene>
<evidence type="ECO:0000256" key="1">
    <source>
        <dbReference type="SAM" id="SignalP"/>
    </source>
</evidence>
<dbReference type="Proteomes" id="UP000366872">
    <property type="component" value="Unassembled WGS sequence"/>
</dbReference>
<proteinExistence type="predicted"/>
<keyword evidence="1" id="KW-0732">Signal</keyword>
<dbReference type="EMBL" id="CAAHFG010000003">
    <property type="protein sequence ID" value="VGO16027.1"/>
    <property type="molecule type" value="Genomic_DNA"/>
</dbReference>
<feature type="chain" id="PRO_5025547543" evidence="1">
    <location>
        <begin position="23"/>
        <end position="220"/>
    </location>
</feature>
<dbReference type="Pfam" id="PF10677">
    <property type="entry name" value="DUF2490"/>
    <property type="match status" value="1"/>
</dbReference>
<reference evidence="2 3" key="1">
    <citation type="submission" date="2019-04" db="EMBL/GenBank/DDBJ databases">
        <authorList>
            <person name="Van Vliet M D."/>
        </authorList>
    </citation>
    <scope>NUCLEOTIDE SEQUENCE [LARGE SCALE GENOMIC DNA]</scope>
    <source>
        <strain evidence="2 3">F1</strain>
    </source>
</reference>
<dbReference type="InterPro" id="IPR019619">
    <property type="entry name" value="DUF2490"/>
</dbReference>
<name>A0A6C2U8H8_PONDE</name>